<dbReference type="PIRSF" id="PIRSF016020">
    <property type="entry name" value="PHexose_mutarotase"/>
    <property type="match status" value="1"/>
</dbReference>
<protein>
    <recommendedName>
        <fullName evidence="4">Putative glucose-6-phosphate 1-epimerase</fullName>
        <ecNumber evidence="4">5.1.3.15</ecNumber>
    </recommendedName>
</protein>
<proteinExistence type="inferred from homology"/>
<dbReference type="EC" id="5.1.3.15" evidence="4"/>
<organism evidence="6 7">
    <name type="scientific">Aequoribacter fuscus</name>
    <dbReference type="NCBI Taxonomy" id="2518989"/>
    <lineage>
        <taxon>Bacteria</taxon>
        <taxon>Pseudomonadati</taxon>
        <taxon>Pseudomonadota</taxon>
        <taxon>Gammaproteobacteria</taxon>
        <taxon>Cellvibrionales</taxon>
        <taxon>Halieaceae</taxon>
        <taxon>Aequoribacter</taxon>
    </lineage>
</organism>
<gene>
    <name evidence="6" type="ORF">IMCC3088_256</name>
</gene>
<reference evidence="6 7" key="1">
    <citation type="journal article" date="2011" name="J. Bacteriol.">
        <title>Genome sequence of strain IMCC3088, a proteorhodopsin-containing marine bacterium belonging to the OM60/NOR5 clade.</title>
        <authorList>
            <person name="Jang Y."/>
            <person name="Oh H.M."/>
            <person name="Kang I."/>
            <person name="Lee K."/>
            <person name="Yang S.J."/>
            <person name="Cho J.C."/>
        </authorList>
    </citation>
    <scope>NUCLEOTIDE SEQUENCE [LARGE SCALE GENOMIC DNA]</scope>
    <source>
        <strain evidence="6 7">IMCC3088</strain>
    </source>
</reference>
<keyword evidence="7" id="KW-1185">Reference proteome</keyword>
<evidence type="ECO:0000256" key="3">
    <source>
        <dbReference type="ARBA" id="ARBA00023235"/>
    </source>
</evidence>
<dbReference type="GO" id="GO:0047938">
    <property type="term" value="F:glucose-6-phosphate 1-epimerase activity"/>
    <property type="evidence" value="ECO:0007669"/>
    <property type="project" value="UniProtKB-UniRule"/>
</dbReference>
<dbReference type="Proteomes" id="UP000005615">
    <property type="component" value="Unassembled WGS sequence"/>
</dbReference>
<dbReference type="RefSeq" id="WP_009574785.1">
    <property type="nucleotide sequence ID" value="NZ_AEIG01000011.1"/>
</dbReference>
<keyword evidence="3 4" id="KW-0413">Isomerase</keyword>
<comment type="caution">
    <text evidence="6">The sequence shown here is derived from an EMBL/GenBank/DDBJ whole genome shotgun (WGS) entry which is preliminary data.</text>
</comment>
<dbReference type="InterPro" id="IPR011013">
    <property type="entry name" value="Gal_mutarotase_sf_dom"/>
</dbReference>
<dbReference type="PANTHER" id="PTHR11122:SF13">
    <property type="entry name" value="GLUCOSE-6-PHOSPHATE 1-EPIMERASE"/>
    <property type="match status" value="1"/>
</dbReference>
<comment type="catalytic activity">
    <reaction evidence="1">
        <text>alpha-D-glucose 6-phosphate = beta-D-glucose 6-phosphate</text>
        <dbReference type="Rhea" id="RHEA:16249"/>
        <dbReference type="ChEBI" id="CHEBI:58225"/>
        <dbReference type="ChEBI" id="CHEBI:58247"/>
        <dbReference type="EC" id="5.1.3.15"/>
    </reaction>
</comment>
<feature type="active site" evidence="5">
    <location>
        <position position="276"/>
    </location>
</feature>
<dbReference type="GO" id="GO:0005975">
    <property type="term" value="P:carbohydrate metabolic process"/>
    <property type="evidence" value="ECO:0007669"/>
    <property type="project" value="InterPro"/>
</dbReference>
<evidence type="ECO:0000313" key="7">
    <source>
        <dbReference type="Proteomes" id="UP000005615"/>
    </source>
</evidence>
<dbReference type="GO" id="GO:0030246">
    <property type="term" value="F:carbohydrate binding"/>
    <property type="evidence" value="ECO:0007669"/>
    <property type="project" value="UniProtKB-UniRule"/>
</dbReference>
<dbReference type="CDD" id="cd09020">
    <property type="entry name" value="D-hex-6-P-epi_like"/>
    <property type="match status" value="1"/>
</dbReference>
<dbReference type="InterPro" id="IPR008183">
    <property type="entry name" value="Aldose_1/G6P_1-epimerase"/>
</dbReference>
<dbReference type="eggNOG" id="COG0676">
    <property type="taxonomic scope" value="Bacteria"/>
</dbReference>
<dbReference type="STRING" id="2518989.IMCC3088_256"/>
<evidence type="ECO:0000313" key="6">
    <source>
        <dbReference type="EMBL" id="EGG30632.1"/>
    </source>
</evidence>
<accession>F3KZE5</accession>
<dbReference type="PANTHER" id="PTHR11122">
    <property type="entry name" value="APOSPORY-ASSOCIATED PROTEIN C-RELATED"/>
    <property type="match status" value="1"/>
</dbReference>
<feature type="active site" evidence="5">
    <location>
        <position position="172"/>
    </location>
</feature>
<dbReference type="InterPro" id="IPR025532">
    <property type="entry name" value="G6P_1-epimerase"/>
</dbReference>
<evidence type="ECO:0000256" key="5">
    <source>
        <dbReference type="PIRSR" id="PIRSR016020-1"/>
    </source>
</evidence>
<dbReference type="Gene3D" id="2.70.98.10">
    <property type="match status" value="1"/>
</dbReference>
<dbReference type="SUPFAM" id="SSF74650">
    <property type="entry name" value="Galactose mutarotase-like"/>
    <property type="match status" value="1"/>
</dbReference>
<dbReference type="AlphaFoldDB" id="F3KZE5"/>
<name>F3KZE5_9GAMM</name>
<dbReference type="InterPro" id="IPR014718">
    <property type="entry name" value="GH-type_carb-bd"/>
</dbReference>
<sequence>MSTAQVLSELQTQYASFPEVRFFEGKGGLPFVRVSNRFCDAEISLLGGQILSFSPKDQAQPVLFCSDAAYFELGKGIKGGAPVCWPWFGDHPDGLGAHGFARSNLWRVDSIERDDCEVIELVLSLPAEVCAQTPEWQGVRLSTKIRVGKWLTIALITENGSDKAVSLSQALHTYFQVSDCRTIHIEGLENNTYLDKPSNFQRQAAAGKAITVNAEVDRVYENVHSPITLLDPNWNRSITLTSEGSASAVVWNPWVEKSKAMNDFGDNEYTQMVCIETTNAASDARVIDSGQTHTMQVKIHPKAVDSRSVVIT</sequence>
<evidence type="ECO:0000256" key="1">
    <source>
        <dbReference type="ARBA" id="ARBA00001096"/>
    </source>
</evidence>
<evidence type="ECO:0000256" key="2">
    <source>
        <dbReference type="ARBA" id="ARBA00005866"/>
    </source>
</evidence>
<comment type="similarity">
    <text evidence="2 4">Belongs to the glucose-6-phosphate 1-epimerase family.</text>
</comment>
<dbReference type="Pfam" id="PF01263">
    <property type="entry name" value="Aldose_epim"/>
    <property type="match status" value="1"/>
</dbReference>
<dbReference type="OrthoDB" id="9790727at2"/>
<evidence type="ECO:0000256" key="4">
    <source>
        <dbReference type="PIRNR" id="PIRNR016020"/>
    </source>
</evidence>
<dbReference type="EMBL" id="AEIG01000011">
    <property type="protein sequence ID" value="EGG30632.1"/>
    <property type="molecule type" value="Genomic_DNA"/>
</dbReference>